<organism evidence="1 2">
    <name type="scientific">Yoonia rhodophyticola</name>
    <dbReference type="NCBI Taxonomy" id="3137370"/>
    <lineage>
        <taxon>Bacteria</taxon>
        <taxon>Pseudomonadati</taxon>
        <taxon>Pseudomonadota</taxon>
        <taxon>Alphaproteobacteria</taxon>
        <taxon>Rhodobacterales</taxon>
        <taxon>Paracoccaceae</taxon>
        <taxon>Yoonia</taxon>
    </lineage>
</organism>
<sequence>MALQSGLSSRALRQVLSPTRQLDVLKRQQVLTQSKMTTSLVMQLPSRSVTVSISPGKRTLRLVAI</sequence>
<accession>A0AAN0MBN7</accession>
<reference evidence="1 2" key="2">
    <citation type="submission" date="2024-08" db="EMBL/GenBank/DDBJ databases">
        <title>Phylogenomic analyses of a clade within the roseobacter group suggest taxonomic reassignments of species of the genera Aestuariivita, Citreicella, Loktanella, Nautella, Pelagibaca, Ruegeria, Thalassobius, Thiobacimonas and Tropicibacter, and the proposal o.</title>
        <authorList>
            <person name="Jeon C.O."/>
        </authorList>
    </citation>
    <scope>NUCLEOTIDE SEQUENCE [LARGE SCALE GENOMIC DNA]</scope>
    <source>
        <strain evidence="1 2">SS1-5</strain>
    </source>
</reference>
<keyword evidence="2" id="KW-1185">Reference proteome</keyword>
<dbReference type="AlphaFoldDB" id="A0AAN0MBN7"/>
<evidence type="ECO:0000313" key="2">
    <source>
        <dbReference type="Proteomes" id="UP001470809"/>
    </source>
</evidence>
<dbReference type="EMBL" id="CP151767">
    <property type="protein sequence ID" value="WZU66713.1"/>
    <property type="molecule type" value="Genomic_DNA"/>
</dbReference>
<name>A0AAN0MBN7_9RHOB</name>
<protein>
    <submittedName>
        <fullName evidence="1">Uncharacterized protein</fullName>
    </submittedName>
</protein>
<dbReference type="Proteomes" id="UP001470809">
    <property type="component" value="Chromosome"/>
</dbReference>
<gene>
    <name evidence="1" type="ORF">AABB31_17095</name>
</gene>
<reference evidence="2" key="1">
    <citation type="submission" date="2024-04" db="EMBL/GenBank/DDBJ databases">
        <title>Phylogenomic analyses of a clade within the roseobacter group suggest taxonomic reassignments of species of the genera Aestuariivita, Citreicella, Loktanella, Nautella, Pelagibaca, Ruegeria, Thalassobius, Thiobacimonas and Tropicibacter, and the proposal o.</title>
        <authorList>
            <person name="Jeon C.O."/>
        </authorList>
    </citation>
    <scope>NUCLEOTIDE SEQUENCE [LARGE SCALE GENOMIC DNA]</scope>
    <source>
        <strain evidence="2">SS1-5</strain>
    </source>
</reference>
<dbReference type="KEGG" id="yrh:AABB31_17095"/>
<evidence type="ECO:0000313" key="1">
    <source>
        <dbReference type="EMBL" id="WZU66713.1"/>
    </source>
</evidence>
<proteinExistence type="predicted"/>
<dbReference type="RefSeq" id="WP_342076035.1">
    <property type="nucleotide sequence ID" value="NZ_CP151767.2"/>
</dbReference>